<organism evidence="1 2">
    <name type="scientific">Flavivirga rizhaonensis</name>
    <dbReference type="NCBI Taxonomy" id="2559571"/>
    <lineage>
        <taxon>Bacteria</taxon>
        <taxon>Pseudomonadati</taxon>
        <taxon>Bacteroidota</taxon>
        <taxon>Flavobacteriia</taxon>
        <taxon>Flavobacteriales</taxon>
        <taxon>Flavobacteriaceae</taxon>
        <taxon>Flavivirga</taxon>
    </lineage>
</organism>
<keyword evidence="2" id="KW-1185">Reference proteome</keyword>
<comment type="caution">
    <text evidence="1">The sequence shown here is derived from an EMBL/GenBank/DDBJ whole genome shotgun (WGS) entry which is preliminary data.</text>
</comment>
<dbReference type="OrthoDB" id="9180239at2"/>
<name>A0A4V3P4Q0_9FLAO</name>
<evidence type="ECO:0000313" key="2">
    <source>
        <dbReference type="Proteomes" id="UP000307602"/>
    </source>
</evidence>
<dbReference type="EMBL" id="SRSO01000015">
    <property type="protein sequence ID" value="TGV02244.1"/>
    <property type="molecule type" value="Genomic_DNA"/>
</dbReference>
<reference evidence="1 2" key="1">
    <citation type="submission" date="2019-04" db="EMBL/GenBank/DDBJ databases">
        <authorList>
            <person name="Liu A."/>
        </authorList>
    </citation>
    <scope>NUCLEOTIDE SEQUENCE [LARGE SCALE GENOMIC DNA]</scope>
    <source>
        <strain evidence="1 2">RZ03</strain>
    </source>
</reference>
<gene>
    <name evidence="1" type="ORF">EM932_11900</name>
</gene>
<protein>
    <submittedName>
        <fullName evidence="1">Uncharacterized protein</fullName>
    </submittedName>
</protein>
<sequence>MKKSDVPQDRSHLKAGNHKELCYAVDDKGEYTTAQSTGWKPKAIALDNAIEEINNRISKAKTRVLNKETSPIEYYMELHKMDVSILASYVGLFKWQVKRHFKLKIFNKLSTKTLEKYANVFEISMNKLKDIDYGN</sequence>
<dbReference type="Proteomes" id="UP000307602">
    <property type="component" value="Unassembled WGS sequence"/>
</dbReference>
<dbReference type="RefSeq" id="WP_135877417.1">
    <property type="nucleotide sequence ID" value="NZ_SRSO01000015.1"/>
</dbReference>
<dbReference type="AlphaFoldDB" id="A0A4V3P4Q0"/>
<accession>A0A4V3P4Q0</accession>
<proteinExistence type="predicted"/>
<evidence type="ECO:0000313" key="1">
    <source>
        <dbReference type="EMBL" id="TGV02244.1"/>
    </source>
</evidence>